<evidence type="ECO:0000313" key="2">
    <source>
        <dbReference type="Proteomes" id="UP000240883"/>
    </source>
</evidence>
<dbReference type="Proteomes" id="UP000240883">
    <property type="component" value="Unassembled WGS sequence"/>
</dbReference>
<accession>A0A2T2NSJ0</accession>
<dbReference type="EMBL" id="KZ678134">
    <property type="protein sequence ID" value="PSN68360.1"/>
    <property type="molecule type" value="Genomic_DNA"/>
</dbReference>
<proteinExistence type="predicted"/>
<dbReference type="OrthoDB" id="3771720at2759"/>
<organism evidence="1 2">
    <name type="scientific">Corynespora cassiicola Philippines</name>
    <dbReference type="NCBI Taxonomy" id="1448308"/>
    <lineage>
        <taxon>Eukaryota</taxon>
        <taxon>Fungi</taxon>
        <taxon>Dikarya</taxon>
        <taxon>Ascomycota</taxon>
        <taxon>Pezizomycotina</taxon>
        <taxon>Dothideomycetes</taxon>
        <taxon>Pleosporomycetidae</taxon>
        <taxon>Pleosporales</taxon>
        <taxon>Corynesporascaceae</taxon>
        <taxon>Corynespora</taxon>
    </lineage>
</organism>
<reference evidence="1 2" key="1">
    <citation type="journal article" date="2018" name="Front. Microbiol.">
        <title>Genome-Wide Analysis of Corynespora cassiicola Leaf Fall Disease Putative Effectors.</title>
        <authorList>
            <person name="Lopez D."/>
            <person name="Ribeiro S."/>
            <person name="Label P."/>
            <person name="Fumanal B."/>
            <person name="Venisse J.S."/>
            <person name="Kohler A."/>
            <person name="de Oliveira R.R."/>
            <person name="Labutti K."/>
            <person name="Lipzen A."/>
            <person name="Lail K."/>
            <person name="Bauer D."/>
            <person name="Ohm R.A."/>
            <person name="Barry K.W."/>
            <person name="Spatafora J."/>
            <person name="Grigoriev I.V."/>
            <person name="Martin F.M."/>
            <person name="Pujade-Renaud V."/>
        </authorList>
    </citation>
    <scope>NUCLEOTIDE SEQUENCE [LARGE SCALE GENOMIC DNA]</scope>
    <source>
        <strain evidence="1 2">Philippines</strain>
    </source>
</reference>
<name>A0A2T2NSJ0_CORCC</name>
<dbReference type="AlphaFoldDB" id="A0A2T2NSJ0"/>
<keyword evidence="2" id="KW-1185">Reference proteome</keyword>
<protein>
    <submittedName>
        <fullName evidence="1">Uncharacterized protein</fullName>
    </submittedName>
</protein>
<gene>
    <name evidence="1" type="ORF">BS50DRAFT_676231</name>
</gene>
<sequence length="203" mass="23506">MPYGSPLTGNNKAIPQMRFIAAARRPTVDIALLRSKLILASRPYVPKRLLLEANEYLKANNRPWVDPTNKNSSPGKKRFFVLDIKEWTFDRYKSGADAAAAARIDEQQYIEAGNGVVLFVKTAREWRHFMRGYHKANRGLCKEWSQTMEESGLVPSHGPAQIRQVERRWKREFKNRMGSTNVSRNEFPMRFVLEKAVKRVLRT</sequence>
<evidence type="ECO:0000313" key="1">
    <source>
        <dbReference type="EMBL" id="PSN68360.1"/>
    </source>
</evidence>